<accession>A0ABQ3L8Q8</accession>
<evidence type="ECO:0000256" key="4">
    <source>
        <dbReference type="PROSITE-ProRule" id="PRU00335"/>
    </source>
</evidence>
<dbReference type="PANTHER" id="PTHR30055">
    <property type="entry name" value="HTH-TYPE TRANSCRIPTIONAL REGULATOR RUTR"/>
    <property type="match status" value="1"/>
</dbReference>
<evidence type="ECO:0000259" key="5">
    <source>
        <dbReference type="PROSITE" id="PS50977"/>
    </source>
</evidence>
<dbReference type="InterPro" id="IPR001647">
    <property type="entry name" value="HTH_TetR"/>
</dbReference>
<reference evidence="7" key="1">
    <citation type="journal article" date="2019" name="Int. J. Syst. Evol. Microbiol.">
        <title>The Global Catalogue of Microorganisms (GCM) 10K type strain sequencing project: providing services to taxonomists for standard genome sequencing and annotation.</title>
        <authorList>
            <consortium name="The Broad Institute Genomics Platform"/>
            <consortium name="The Broad Institute Genome Sequencing Center for Infectious Disease"/>
            <person name="Wu L."/>
            <person name="Ma J."/>
        </authorList>
    </citation>
    <scope>NUCLEOTIDE SEQUENCE [LARGE SCALE GENOMIC DNA]</scope>
    <source>
        <strain evidence="7">CGMCC 4.7683</strain>
    </source>
</reference>
<feature type="domain" description="HTH tetR-type" evidence="5">
    <location>
        <begin position="12"/>
        <end position="72"/>
    </location>
</feature>
<dbReference type="Gene3D" id="1.10.357.10">
    <property type="entry name" value="Tetracycline Repressor, domain 2"/>
    <property type="match status" value="1"/>
</dbReference>
<dbReference type="Pfam" id="PF00440">
    <property type="entry name" value="TetR_N"/>
    <property type="match status" value="1"/>
</dbReference>
<dbReference type="InterPro" id="IPR009057">
    <property type="entry name" value="Homeodomain-like_sf"/>
</dbReference>
<protein>
    <submittedName>
        <fullName evidence="6">TetR family transcriptional regulator</fullName>
    </submittedName>
</protein>
<organism evidence="6 7">
    <name type="scientific">Amycolatopsis oliviviridis</name>
    <dbReference type="NCBI Taxonomy" id="1471590"/>
    <lineage>
        <taxon>Bacteria</taxon>
        <taxon>Bacillati</taxon>
        <taxon>Actinomycetota</taxon>
        <taxon>Actinomycetes</taxon>
        <taxon>Pseudonocardiales</taxon>
        <taxon>Pseudonocardiaceae</taxon>
        <taxon>Amycolatopsis</taxon>
    </lineage>
</organism>
<evidence type="ECO:0000313" key="6">
    <source>
        <dbReference type="EMBL" id="GHH01924.1"/>
    </source>
</evidence>
<evidence type="ECO:0000256" key="2">
    <source>
        <dbReference type="ARBA" id="ARBA00023125"/>
    </source>
</evidence>
<dbReference type="InterPro" id="IPR050109">
    <property type="entry name" value="HTH-type_TetR-like_transc_reg"/>
</dbReference>
<name>A0ABQ3L8Q8_9PSEU</name>
<keyword evidence="2 4" id="KW-0238">DNA-binding</keyword>
<dbReference type="PRINTS" id="PR00455">
    <property type="entry name" value="HTHTETR"/>
</dbReference>
<evidence type="ECO:0000256" key="1">
    <source>
        <dbReference type="ARBA" id="ARBA00023015"/>
    </source>
</evidence>
<dbReference type="PANTHER" id="PTHR30055:SF234">
    <property type="entry name" value="HTH-TYPE TRANSCRIPTIONAL REGULATOR BETI"/>
    <property type="match status" value="1"/>
</dbReference>
<keyword evidence="7" id="KW-1185">Reference proteome</keyword>
<gene>
    <name evidence="6" type="ORF">GCM10017790_02490</name>
</gene>
<feature type="DNA-binding region" description="H-T-H motif" evidence="4">
    <location>
        <begin position="35"/>
        <end position="54"/>
    </location>
</feature>
<keyword evidence="3" id="KW-0804">Transcription</keyword>
<evidence type="ECO:0000256" key="3">
    <source>
        <dbReference type="ARBA" id="ARBA00023163"/>
    </source>
</evidence>
<comment type="caution">
    <text evidence="6">The sequence shown here is derived from an EMBL/GenBank/DDBJ whole genome shotgun (WGS) entry which is preliminary data.</text>
</comment>
<dbReference type="Gene3D" id="1.10.10.60">
    <property type="entry name" value="Homeodomain-like"/>
    <property type="match status" value="1"/>
</dbReference>
<dbReference type="RefSeq" id="WP_191250871.1">
    <property type="nucleotide sequence ID" value="NZ_BNAY01000001.1"/>
</dbReference>
<sequence length="185" mass="20309">MKSTAPRTKPSDERRTDLLDATEELVQKQGAERLTVEDVTTGAGVAKGTFYLHFTSKGDLLDALRDRYVRRFADAQLTAARAEGGVAGARAWVRAGVTEYLRDVRLHDVLFHPTARGERDTPNTVVDTFAEFLAALDSPPPDPEATALILYSAMHGVTDHIVHAPEMSDRLLAGLDRLVDSLIRN</sequence>
<dbReference type="SUPFAM" id="SSF46689">
    <property type="entry name" value="Homeodomain-like"/>
    <property type="match status" value="1"/>
</dbReference>
<proteinExistence type="predicted"/>
<evidence type="ECO:0000313" key="7">
    <source>
        <dbReference type="Proteomes" id="UP000635387"/>
    </source>
</evidence>
<dbReference type="PROSITE" id="PS50977">
    <property type="entry name" value="HTH_TETR_2"/>
    <property type="match status" value="1"/>
</dbReference>
<dbReference type="Proteomes" id="UP000635387">
    <property type="component" value="Unassembled WGS sequence"/>
</dbReference>
<keyword evidence="1" id="KW-0805">Transcription regulation</keyword>
<dbReference type="EMBL" id="BNAY01000001">
    <property type="protein sequence ID" value="GHH01924.1"/>
    <property type="molecule type" value="Genomic_DNA"/>
</dbReference>